<dbReference type="Pfam" id="PF09292">
    <property type="entry name" value="Neil1-DNA_bind"/>
    <property type="match status" value="1"/>
</dbReference>
<evidence type="ECO:0000313" key="3">
    <source>
        <dbReference type="EMBL" id="KAF6486124.1"/>
    </source>
</evidence>
<feature type="compositionally biased region" description="Polar residues" evidence="1">
    <location>
        <begin position="69"/>
        <end position="79"/>
    </location>
</feature>
<proteinExistence type="predicted"/>
<feature type="region of interest" description="Disordered" evidence="1">
    <location>
        <begin position="1"/>
        <end position="125"/>
    </location>
</feature>
<organism evidence="3 4">
    <name type="scientific">Rousettus aegyptiacus</name>
    <name type="common">Egyptian fruit bat</name>
    <name type="synonym">Pteropus aegyptiacus</name>
    <dbReference type="NCBI Taxonomy" id="9407"/>
    <lineage>
        <taxon>Eukaryota</taxon>
        <taxon>Metazoa</taxon>
        <taxon>Chordata</taxon>
        <taxon>Craniata</taxon>
        <taxon>Vertebrata</taxon>
        <taxon>Euteleostomi</taxon>
        <taxon>Mammalia</taxon>
        <taxon>Eutheria</taxon>
        <taxon>Laurasiatheria</taxon>
        <taxon>Chiroptera</taxon>
        <taxon>Yinpterochiroptera</taxon>
        <taxon>Pteropodoidea</taxon>
        <taxon>Pteropodidae</taxon>
        <taxon>Rousettinae</taxon>
        <taxon>Rousettus</taxon>
    </lineage>
</organism>
<dbReference type="AlphaFoldDB" id="A0A7J8INH0"/>
<protein>
    <submittedName>
        <fullName evidence="3">Nei like DNA glycosylase 1</fullName>
    </submittedName>
</protein>
<evidence type="ECO:0000259" key="2">
    <source>
        <dbReference type="Pfam" id="PF09292"/>
    </source>
</evidence>
<evidence type="ECO:0000256" key="1">
    <source>
        <dbReference type="SAM" id="MobiDB-lite"/>
    </source>
</evidence>
<dbReference type="Proteomes" id="UP000593571">
    <property type="component" value="Unassembled WGS sequence"/>
</dbReference>
<reference evidence="3 4" key="1">
    <citation type="journal article" date="2020" name="Nature">
        <title>Six reference-quality genomes reveal evolution of bat adaptations.</title>
        <authorList>
            <person name="Jebb D."/>
            <person name="Huang Z."/>
            <person name="Pippel M."/>
            <person name="Hughes G.M."/>
            <person name="Lavrichenko K."/>
            <person name="Devanna P."/>
            <person name="Winkler S."/>
            <person name="Jermiin L.S."/>
            <person name="Skirmuntt E.C."/>
            <person name="Katzourakis A."/>
            <person name="Burkitt-Gray L."/>
            <person name="Ray D.A."/>
            <person name="Sullivan K.A.M."/>
            <person name="Roscito J.G."/>
            <person name="Kirilenko B.M."/>
            <person name="Davalos L.M."/>
            <person name="Corthals A.P."/>
            <person name="Power M.L."/>
            <person name="Jones G."/>
            <person name="Ransome R.D."/>
            <person name="Dechmann D.K.N."/>
            <person name="Locatelli A.G."/>
            <person name="Puechmaille S.J."/>
            <person name="Fedrigo O."/>
            <person name="Jarvis E.D."/>
            <person name="Hiller M."/>
            <person name="Vernes S.C."/>
            <person name="Myers E.W."/>
            <person name="Teeling E.C."/>
        </authorList>
    </citation>
    <scope>NUCLEOTIDE SEQUENCE [LARGE SCALE GENOMIC DNA]</scope>
    <source>
        <strain evidence="3">MRouAeg1</strain>
        <tissue evidence="3">Muscle</tissue>
    </source>
</reference>
<sequence length="125" mass="13804">MAGMSSLRDRHGRTIWFQGDPGPLAPKGGRSHKKKSKGAQQSPEDKMEDPPPPSKAPSKTRRTRRGLPEQTTAQQPKRTSLQKDSEVSQITEKRKRRGRQASGLCRPQRIKADTSSLETEGTSAS</sequence>
<keyword evidence="4" id="KW-1185">Reference proteome</keyword>
<evidence type="ECO:0000313" key="4">
    <source>
        <dbReference type="Proteomes" id="UP000593571"/>
    </source>
</evidence>
<name>A0A7J8INH0_ROUAE</name>
<feature type="compositionally biased region" description="Polar residues" evidence="1">
    <location>
        <begin position="113"/>
        <end position="125"/>
    </location>
</feature>
<dbReference type="InterPro" id="IPR015371">
    <property type="entry name" value="Endonuclease-VIII_DNA-bd"/>
</dbReference>
<dbReference type="SUPFAM" id="SSF57716">
    <property type="entry name" value="Glucocorticoid receptor-like (DNA-binding domain)"/>
    <property type="match status" value="1"/>
</dbReference>
<dbReference type="EMBL" id="JACASE010000003">
    <property type="protein sequence ID" value="KAF6486124.1"/>
    <property type="molecule type" value="Genomic_DNA"/>
</dbReference>
<comment type="caution">
    <text evidence="3">The sequence shown here is derived from an EMBL/GenBank/DDBJ whole genome shotgun (WGS) entry which is preliminary data.</text>
</comment>
<gene>
    <name evidence="3" type="ORF">HJG63_014054</name>
</gene>
<accession>A0A7J8INH0</accession>
<feature type="domain" description="Endonuclease VIII-like 1 DNA binding" evidence="2">
    <location>
        <begin position="1"/>
        <end position="26"/>
    </location>
</feature>